<keyword evidence="1" id="KW-0472">Membrane</keyword>
<evidence type="ECO:0000313" key="3">
    <source>
        <dbReference type="Proteomes" id="UP000186102"/>
    </source>
</evidence>
<gene>
    <name evidence="2" type="ORF">DSOL_5201</name>
</gene>
<keyword evidence="1" id="KW-0812">Transmembrane</keyword>
<accession>A0A1Q8QF02</accession>
<keyword evidence="3" id="KW-1185">Reference proteome</keyword>
<name>A0A1Q8QF02_9FIRM</name>
<organism evidence="2 3">
    <name type="scientific">Desulfosporosinus metallidurans</name>
    <dbReference type="NCBI Taxonomy" id="1888891"/>
    <lineage>
        <taxon>Bacteria</taxon>
        <taxon>Bacillati</taxon>
        <taxon>Bacillota</taxon>
        <taxon>Clostridia</taxon>
        <taxon>Eubacteriales</taxon>
        <taxon>Desulfitobacteriaceae</taxon>
        <taxon>Desulfosporosinus</taxon>
    </lineage>
</organism>
<reference evidence="2 3" key="1">
    <citation type="submission" date="2016-09" db="EMBL/GenBank/DDBJ databases">
        <title>Complete genome of Desulfosporosinus sp. OL.</title>
        <authorList>
            <person name="Mardanov A."/>
            <person name="Beletsky A."/>
            <person name="Panova A."/>
            <person name="Karnachuk O."/>
            <person name="Ravin N."/>
        </authorList>
    </citation>
    <scope>NUCLEOTIDE SEQUENCE [LARGE SCALE GENOMIC DNA]</scope>
    <source>
        <strain evidence="2 3">OL</strain>
    </source>
</reference>
<sequence length="47" mass="5176">MQDLVIAYDGCIGIMAFLVGILQKKVFLGYQGICVVYGDEGFAWCLN</sequence>
<evidence type="ECO:0000256" key="1">
    <source>
        <dbReference type="SAM" id="Phobius"/>
    </source>
</evidence>
<feature type="transmembrane region" description="Helical" evidence="1">
    <location>
        <begin position="6"/>
        <end position="22"/>
    </location>
</feature>
<protein>
    <submittedName>
        <fullName evidence="2">Uncharacterized protein</fullName>
    </submittedName>
</protein>
<dbReference type="Proteomes" id="UP000186102">
    <property type="component" value="Unassembled WGS sequence"/>
</dbReference>
<evidence type="ECO:0000313" key="2">
    <source>
        <dbReference type="EMBL" id="OLN25862.1"/>
    </source>
</evidence>
<keyword evidence="1" id="KW-1133">Transmembrane helix</keyword>
<comment type="caution">
    <text evidence="2">The sequence shown here is derived from an EMBL/GenBank/DDBJ whole genome shotgun (WGS) entry which is preliminary data.</text>
</comment>
<dbReference type="EMBL" id="MLBF01000096">
    <property type="protein sequence ID" value="OLN25862.1"/>
    <property type="molecule type" value="Genomic_DNA"/>
</dbReference>
<dbReference type="AlphaFoldDB" id="A0A1Q8QF02"/>
<proteinExistence type="predicted"/>